<organism evidence="1">
    <name type="scientific">Anguilla anguilla</name>
    <name type="common">European freshwater eel</name>
    <name type="synonym">Muraena anguilla</name>
    <dbReference type="NCBI Taxonomy" id="7936"/>
    <lineage>
        <taxon>Eukaryota</taxon>
        <taxon>Metazoa</taxon>
        <taxon>Chordata</taxon>
        <taxon>Craniata</taxon>
        <taxon>Vertebrata</taxon>
        <taxon>Euteleostomi</taxon>
        <taxon>Actinopterygii</taxon>
        <taxon>Neopterygii</taxon>
        <taxon>Teleostei</taxon>
        <taxon>Anguilliformes</taxon>
        <taxon>Anguillidae</taxon>
        <taxon>Anguilla</taxon>
    </lineage>
</organism>
<sequence>MISFIVYCPTYEKPIRHKKLGYIELI</sequence>
<protein>
    <submittedName>
        <fullName evidence="1">Uncharacterized protein</fullName>
    </submittedName>
</protein>
<proteinExistence type="predicted"/>
<reference evidence="1" key="1">
    <citation type="submission" date="2014-11" db="EMBL/GenBank/DDBJ databases">
        <authorList>
            <person name="Amaro Gonzalez C."/>
        </authorList>
    </citation>
    <scope>NUCLEOTIDE SEQUENCE</scope>
</reference>
<evidence type="ECO:0000313" key="1">
    <source>
        <dbReference type="EMBL" id="JAH80201.1"/>
    </source>
</evidence>
<accession>A0A0E9VQ72</accession>
<dbReference type="EMBL" id="GBXM01028376">
    <property type="protein sequence ID" value="JAH80201.1"/>
    <property type="molecule type" value="Transcribed_RNA"/>
</dbReference>
<name>A0A0E9VQ72_ANGAN</name>
<dbReference type="AlphaFoldDB" id="A0A0E9VQ72"/>
<reference evidence="1" key="2">
    <citation type="journal article" date="2015" name="Fish Shellfish Immunol.">
        <title>Early steps in the European eel (Anguilla anguilla)-Vibrio vulnificus interaction in the gills: Role of the RtxA13 toxin.</title>
        <authorList>
            <person name="Callol A."/>
            <person name="Pajuelo D."/>
            <person name="Ebbesson L."/>
            <person name="Teles M."/>
            <person name="MacKenzie S."/>
            <person name="Amaro C."/>
        </authorList>
    </citation>
    <scope>NUCLEOTIDE SEQUENCE</scope>
</reference>